<dbReference type="InterPro" id="IPR029058">
    <property type="entry name" value="AB_hydrolase_fold"/>
</dbReference>
<dbReference type="Pfam" id="PF00135">
    <property type="entry name" value="COesterase"/>
    <property type="match status" value="1"/>
</dbReference>
<feature type="chain" id="PRO_5026376627" description="Carboxylic ester hydrolase" evidence="3">
    <location>
        <begin position="20"/>
        <end position="688"/>
    </location>
</feature>
<feature type="signal peptide" evidence="3">
    <location>
        <begin position="1"/>
        <end position="19"/>
    </location>
</feature>
<evidence type="ECO:0000313" key="6">
    <source>
        <dbReference type="Proteomes" id="UP000799291"/>
    </source>
</evidence>
<dbReference type="EC" id="3.1.1.-" evidence="3"/>
<dbReference type="InterPro" id="IPR000997">
    <property type="entry name" value="Cholinesterase"/>
</dbReference>
<organism evidence="5 6">
    <name type="scientific">Lentithecium fluviatile CBS 122367</name>
    <dbReference type="NCBI Taxonomy" id="1168545"/>
    <lineage>
        <taxon>Eukaryota</taxon>
        <taxon>Fungi</taxon>
        <taxon>Dikarya</taxon>
        <taxon>Ascomycota</taxon>
        <taxon>Pezizomycotina</taxon>
        <taxon>Dothideomycetes</taxon>
        <taxon>Pleosporomycetidae</taxon>
        <taxon>Pleosporales</taxon>
        <taxon>Massarineae</taxon>
        <taxon>Lentitheciaceae</taxon>
        <taxon>Lentithecium</taxon>
    </lineage>
</organism>
<dbReference type="Proteomes" id="UP000799291">
    <property type="component" value="Unassembled WGS sequence"/>
</dbReference>
<sequence>MALTAFVAITASLVAFTHSTPLSLRDATNVSNAQTSLTLIYQNNLNGSDDKNHVGALILDAVSQANAASACASLNEKLLPKSTLQKYKIDFVYALSYQDYAEYFNTSSSFYIDNGVVTADGQLNFASTSAHGKQKLPVLCTQSANNGTPSAGPVTGSQITVASGGNNFVGYRNQKSFRFLGIPYADTPQRWKYSSLYSKKGQTIKATAYGSQCAQGGSGSEDCLFLNIQTPYVPQAGSQKNLRPVLFWIHGGGFTGGSGADSLSDGGNLASKEDIVVVSINYRLSTLGFLAIPGTDISGNFGIADQVVALDWVIANIASFGGDPRQITIMGGSAGAGSVRTLLGSPQVIGKYQGAVAVSNLGGGVTLGLNGDYGTTYSAYYTVNQSYSVAGSQIFSAASCTSGDLSAQIACLKQVPALQLVSYPTVARYVVQDGKYVNTPNLILSTRNASTAHIPVIFGTTRNDGASFSTYPKTPISSHLQGLQVALGINSAWAQRVIDSKLFPFYDTGNLTLDSFNVSQRIATDKTFRCIDQATVYAGSSTGAFEKAYYYQFERTINGYDPNNLGGPANNDPRSPYFRFHGAELPWIFGTLGQIREPADLYSVQLVSSYFASFVKTGSPNPDPEYLRVRGYDRVAEAVRKTGSWGVVKGERGEIRLFDYPGARSGFVDVEQCKWLGYGLDYYLKGGK</sequence>
<dbReference type="EMBL" id="MU005571">
    <property type="protein sequence ID" value="KAF2690097.1"/>
    <property type="molecule type" value="Genomic_DNA"/>
</dbReference>
<dbReference type="PANTHER" id="PTHR43142">
    <property type="entry name" value="CARBOXYLIC ESTER HYDROLASE"/>
    <property type="match status" value="1"/>
</dbReference>
<name>A0A6G1JHQ5_9PLEO</name>
<dbReference type="GO" id="GO:0004104">
    <property type="term" value="F:cholinesterase activity"/>
    <property type="evidence" value="ECO:0007669"/>
    <property type="project" value="InterPro"/>
</dbReference>
<evidence type="ECO:0000256" key="2">
    <source>
        <dbReference type="ARBA" id="ARBA00022801"/>
    </source>
</evidence>
<dbReference type="FunFam" id="3.40.50.1820:FF:000342">
    <property type="entry name" value="Carboxylic ester hydrolase"/>
    <property type="match status" value="1"/>
</dbReference>
<keyword evidence="2 3" id="KW-0378">Hydrolase</keyword>
<feature type="domain" description="Carboxylesterase type B" evidence="4">
    <location>
        <begin position="175"/>
        <end position="623"/>
    </location>
</feature>
<dbReference type="PANTHER" id="PTHR43142:SF3">
    <property type="entry name" value="PUTATIVE (AFU_ORTHOLOGUE AFUA_3G09070)-RELATED"/>
    <property type="match status" value="1"/>
</dbReference>
<comment type="similarity">
    <text evidence="1 3">Belongs to the type-B carboxylesterase/lipase family.</text>
</comment>
<keyword evidence="3" id="KW-0732">Signal</keyword>
<dbReference type="Gene3D" id="3.40.50.1820">
    <property type="entry name" value="alpha/beta hydrolase"/>
    <property type="match status" value="1"/>
</dbReference>
<accession>A0A6G1JHQ5</accession>
<dbReference type="PRINTS" id="PR00878">
    <property type="entry name" value="CHOLNESTRASE"/>
</dbReference>
<dbReference type="PROSITE" id="PS00122">
    <property type="entry name" value="CARBOXYLESTERASE_B_1"/>
    <property type="match status" value="1"/>
</dbReference>
<dbReference type="SUPFAM" id="SSF53474">
    <property type="entry name" value="alpha/beta-Hydrolases"/>
    <property type="match status" value="1"/>
</dbReference>
<dbReference type="InterPro" id="IPR019826">
    <property type="entry name" value="Carboxylesterase_B_AS"/>
</dbReference>
<proteinExistence type="inferred from homology"/>
<keyword evidence="6" id="KW-1185">Reference proteome</keyword>
<evidence type="ECO:0000259" key="4">
    <source>
        <dbReference type="Pfam" id="PF00135"/>
    </source>
</evidence>
<dbReference type="InterPro" id="IPR002018">
    <property type="entry name" value="CarbesteraseB"/>
</dbReference>
<dbReference type="OrthoDB" id="408631at2759"/>
<evidence type="ECO:0000313" key="5">
    <source>
        <dbReference type="EMBL" id="KAF2690097.1"/>
    </source>
</evidence>
<protein>
    <recommendedName>
        <fullName evidence="3">Carboxylic ester hydrolase</fullName>
        <ecNumber evidence="3">3.1.1.-</ecNumber>
    </recommendedName>
</protein>
<evidence type="ECO:0000256" key="3">
    <source>
        <dbReference type="RuleBase" id="RU361235"/>
    </source>
</evidence>
<reference evidence="5" key="1">
    <citation type="journal article" date="2020" name="Stud. Mycol.">
        <title>101 Dothideomycetes genomes: a test case for predicting lifestyles and emergence of pathogens.</title>
        <authorList>
            <person name="Haridas S."/>
            <person name="Albert R."/>
            <person name="Binder M."/>
            <person name="Bloem J."/>
            <person name="Labutti K."/>
            <person name="Salamov A."/>
            <person name="Andreopoulos B."/>
            <person name="Baker S."/>
            <person name="Barry K."/>
            <person name="Bills G."/>
            <person name="Bluhm B."/>
            <person name="Cannon C."/>
            <person name="Castanera R."/>
            <person name="Culley D."/>
            <person name="Daum C."/>
            <person name="Ezra D."/>
            <person name="Gonzalez J."/>
            <person name="Henrissat B."/>
            <person name="Kuo A."/>
            <person name="Liang C."/>
            <person name="Lipzen A."/>
            <person name="Lutzoni F."/>
            <person name="Magnuson J."/>
            <person name="Mondo S."/>
            <person name="Nolan M."/>
            <person name="Ohm R."/>
            <person name="Pangilinan J."/>
            <person name="Park H.-J."/>
            <person name="Ramirez L."/>
            <person name="Alfaro M."/>
            <person name="Sun H."/>
            <person name="Tritt A."/>
            <person name="Yoshinaga Y."/>
            <person name="Zwiers L.-H."/>
            <person name="Turgeon B."/>
            <person name="Goodwin S."/>
            <person name="Spatafora J."/>
            <person name="Crous P."/>
            <person name="Grigoriev I."/>
        </authorList>
    </citation>
    <scope>NUCLEOTIDE SEQUENCE</scope>
    <source>
        <strain evidence="5">CBS 122367</strain>
    </source>
</reference>
<gene>
    <name evidence="5" type="ORF">K458DRAFT_328257</name>
</gene>
<evidence type="ECO:0000256" key="1">
    <source>
        <dbReference type="ARBA" id="ARBA00005964"/>
    </source>
</evidence>
<dbReference type="AlphaFoldDB" id="A0A6G1JHQ5"/>